<dbReference type="Proteomes" id="UP000009887">
    <property type="component" value="Unassembled WGS sequence"/>
</dbReference>
<sequence>MSCFHPTPPTETLRWHSAGWSGRRAAFMSLPMTLHPQIAAFAAQLDDLSRLLRAQGSRSWADRIDLIQRAVADSNYAGVSRFLEMFEGEGGFAELTLADEAANAALSECRAAALAMAQRLAREEG</sequence>
<proteinExistence type="predicted"/>
<keyword evidence="2" id="KW-1185">Reference proteome</keyword>
<accession>K9D087</accession>
<evidence type="ECO:0000313" key="2">
    <source>
        <dbReference type="Proteomes" id="UP000009887"/>
    </source>
</evidence>
<dbReference type="HOGENOM" id="CLU_162714_0_0_5"/>
<organism evidence="1 2">
    <name type="scientific">Sphingobium yanoikuyae ATCC 51230</name>
    <dbReference type="NCBI Taxonomy" id="883163"/>
    <lineage>
        <taxon>Bacteria</taxon>
        <taxon>Pseudomonadati</taxon>
        <taxon>Pseudomonadota</taxon>
        <taxon>Alphaproteobacteria</taxon>
        <taxon>Sphingomonadales</taxon>
        <taxon>Sphingomonadaceae</taxon>
        <taxon>Sphingobium</taxon>
    </lineage>
</organism>
<dbReference type="EMBL" id="AGZU01000006">
    <property type="protein sequence ID" value="EKU76591.1"/>
    <property type="molecule type" value="Genomic_DNA"/>
</dbReference>
<name>K9D087_SPHYA</name>
<dbReference type="PATRIC" id="fig|883163.3.peg.932"/>
<protein>
    <submittedName>
        <fullName evidence="1">Uncharacterized protein</fullName>
    </submittedName>
</protein>
<dbReference type="AlphaFoldDB" id="K9D087"/>
<evidence type="ECO:0000313" key="1">
    <source>
        <dbReference type="EMBL" id="EKU76591.1"/>
    </source>
</evidence>
<comment type="caution">
    <text evidence="1">The sequence shown here is derived from an EMBL/GenBank/DDBJ whole genome shotgun (WGS) entry which is preliminary data.</text>
</comment>
<gene>
    <name evidence="1" type="ORF">HMPREF9718_00915</name>
</gene>
<reference evidence="1 2" key="1">
    <citation type="submission" date="2012-09" db="EMBL/GenBank/DDBJ databases">
        <title>The Genome Sequence of Sphingobium yanoikuyae ATCC 51230.</title>
        <authorList>
            <consortium name="The Broad Institute Genome Sequencing Platform"/>
            <person name="Earl A."/>
            <person name="Ward D."/>
            <person name="Feldgarden M."/>
            <person name="Gevers D."/>
            <person name="Huys G."/>
            <person name="Walker B."/>
            <person name="Young S.K."/>
            <person name="Zeng Q."/>
            <person name="Gargeya S."/>
            <person name="Fitzgerald M."/>
            <person name="Haas B."/>
            <person name="Abouelleil A."/>
            <person name="Alvarado L."/>
            <person name="Arachchi H.M."/>
            <person name="Berlin A.M."/>
            <person name="Chapman S.B."/>
            <person name="Goldberg J."/>
            <person name="Griggs A."/>
            <person name="Gujja S."/>
            <person name="Hansen M."/>
            <person name="Howarth C."/>
            <person name="Imamovic A."/>
            <person name="Larimer J."/>
            <person name="McCowen C."/>
            <person name="Montmayeur A."/>
            <person name="Murphy C."/>
            <person name="Neiman D."/>
            <person name="Pearson M."/>
            <person name="Priest M."/>
            <person name="Roberts A."/>
            <person name="Saif S."/>
            <person name="Shea T."/>
            <person name="Sisk P."/>
            <person name="Sykes S."/>
            <person name="Wortman J."/>
            <person name="Nusbaum C."/>
            <person name="Birren B."/>
        </authorList>
    </citation>
    <scope>NUCLEOTIDE SEQUENCE [LARGE SCALE GENOMIC DNA]</scope>
    <source>
        <strain evidence="1 2">ATCC 51230</strain>
    </source>
</reference>